<dbReference type="GO" id="GO:0004519">
    <property type="term" value="F:endonuclease activity"/>
    <property type="evidence" value="ECO:0007669"/>
    <property type="project" value="UniProtKB-KW"/>
</dbReference>
<dbReference type="PANTHER" id="PTHR30015">
    <property type="entry name" value="MRR RESTRICTION SYSTEM PROTEIN"/>
    <property type="match status" value="1"/>
</dbReference>
<evidence type="ECO:0000256" key="1">
    <source>
        <dbReference type="SAM" id="Phobius"/>
    </source>
</evidence>
<dbReference type="SUPFAM" id="SSF57783">
    <property type="entry name" value="Zinc beta-ribbon"/>
    <property type="match status" value="1"/>
</dbReference>
<organism evidence="4 5">
    <name type="scientific">Cohnella boryungensis</name>
    <dbReference type="NCBI Taxonomy" id="768479"/>
    <lineage>
        <taxon>Bacteria</taxon>
        <taxon>Bacillati</taxon>
        <taxon>Bacillota</taxon>
        <taxon>Bacilli</taxon>
        <taxon>Bacillales</taxon>
        <taxon>Paenibacillaceae</taxon>
        <taxon>Cohnella</taxon>
    </lineage>
</organism>
<evidence type="ECO:0000259" key="2">
    <source>
        <dbReference type="Pfam" id="PF01396"/>
    </source>
</evidence>
<accession>A0ABV8SFM7</accession>
<keyword evidence="4" id="KW-0540">Nuclease</keyword>
<dbReference type="InterPro" id="IPR052906">
    <property type="entry name" value="Type_IV_Methyl-Rstrct_Enzyme"/>
</dbReference>
<dbReference type="InterPro" id="IPR011335">
    <property type="entry name" value="Restrct_endonuc-II-like"/>
</dbReference>
<gene>
    <name evidence="4" type="ORF">ACFO1S_20525</name>
</gene>
<proteinExistence type="predicted"/>
<sequence length="245" mass="27081">MARRRKKQTDPVQALMGLLMLGSFFGTVYLTQSFIAGFIAIVVVFAILFMIMSFVNQARQERLKKSGIADIDKMSGRQFELYLGHLFKSHGYSVNVTQAAGDFGADLEITKDGRKIVVQAKRYSRNVGIKAVQEAQASIAHYGAVEAWVISNSGYTEAAITLAKSNNVRLIDREQLIEMSLKLNAGQTSVAAQVVQQGPKEEETTCNRCGSPMVLRKGSRGEFWGCSNFPKCRNIVAKQNEARSM</sequence>
<keyword evidence="1" id="KW-0472">Membrane</keyword>
<keyword evidence="1" id="KW-0812">Transmembrane</keyword>
<comment type="caution">
    <text evidence="4">The sequence shown here is derived from an EMBL/GenBank/DDBJ whole genome shotgun (WGS) entry which is preliminary data.</text>
</comment>
<dbReference type="Gene3D" id="3.30.65.10">
    <property type="entry name" value="Bacterial Topoisomerase I, domain 1"/>
    <property type="match status" value="1"/>
</dbReference>
<keyword evidence="5" id="KW-1185">Reference proteome</keyword>
<dbReference type="PANTHER" id="PTHR30015:SF6">
    <property type="entry name" value="SLL1429 PROTEIN"/>
    <property type="match status" value="1"/>
</dbReference>
<dbReference type="EC" id="3.1.21.-" evidence="4"/>
<dbReference type="InterPro" id="IPR011856">
    <property type="entry name" value="tRNA_endonuc-like_dom_sf"/>
</dbReference>
<evidence type="ECO:0000313" key="5">
    <source>
        <dbReference type="Proteomes" id="UP001595755"/>
    </source>
</evidence>
<evidence type="ECO:0000259" key="3">
    <source>
        <dbReference type="Pfam" id="PF04471"/>
    </source>
</evidence>
<evidence type="ECO:0000313" key="4">
    <source>
        <dbReference type="EMBL" id="MFC4305820.1"/>
    </source>
</evidence>
<dbReference type="Pfam" id="PF04471">
    <property type="entry name" value="Mrr_cat"/>
    <property type="match status" value="1"/>
</dbReference>
<keyword evidence="1" id="KW-1133">Transmembrane helix</keyword>
<dbReference type="EMBL" id="JBHSED010000040">
    <property type="protein sequence ID" value="MFC4305820.1"/>
    <property type="molecule type" value="Genomic_DNA"/>
</dbReference>
<name>A0ABV8SFM7_9BACL</name>
<dbReference type="InterPro" id="IPR013498">
    <property type="entry name" value="Topo_IA_Znf"/>
</dbReference>
<feature type="domain" description="DNA topoisomerase type IA zn finger" evidence="2">
    <location>
        <begin position="204"/>
        <end position="238"/>
    </location>
</feature>
<feature type="domain" description="Restriction endonuclease type IV Mrr" evidence="3">
    <location>
        <begin position="71"/>
        <end position="179"/>
    </location>
</feature>
<dbReference type="RefSeq" id="WP_204601392.1">
    <property type="nucleotide sequence ID" value="NZ_JBHSED010000040.1"/>
</dbReference>
<feature type="transmembrane region" description="Helical" evidence="1">
    <location>
        <begin position="12"/>
        <end position="29"/>
    </location>
</feature>
<keyword evidence="4" id="KW-0255">Endonuclease</keyword>
<feature type="transmembrane region" description="Helical" evidence="1">
    <location>
        <begin position="35"/>
        <end position="55"/>
    </location>
</feature>
<dbReference type="InterPro" id="IPR007560">
    <property type="entry name" value="Restrct_endonuc_IV_Mrr"/>
</dbReference>
<dbReference type="Pfam" id="PF01396">
    <property type="entry name" value="Zn_ribbon_Top1"/>
    <property type="match status" value="1"/>
</dbReference>
<keyword evidence="4" id="KW-0378">Hydrolase</keyword>
<dbReference type="Gene3D" id="3.40.1350.10">
    <property type="match status" value="1"/>
</dbReference>
<protein>
    <submittedName>
        <fullName evidence="4">Restriction endonuclease</fullName>
        <ecNumber evidence="4">3.1.21.-</ecNumber>
    </submittedName>
</protein>
<dbReference type="Proteomes" id="UP001595755">
    <property type="component" value="Unassembled WGS sequence"/>
</dbReference>
<dbReference type="GO" id="GO:0016787">
    <property type="term" value="F:hydrolase activity"/>
    <property type="evidence" value="ECO:0007669"/>
    <property type="project" value="UniProtKB-KW"/>
</dbReference>
<dbReference type="SUPFAM" id="SSF52980">
    <property type="entry name" value="Restriction endonuclease-like"/>
    <property type="match status" value="1"/>
</dbReference>
<reference evidence="5" key="1">
    <citation type="journal article" date="2019" name="Int. J. Syst. Evol. Microbiol.">
        <title>The Global Catalogue of Microorganisms (GCM) 10K type strain sequencing project: providing services to taxonomists for standard genome sequencing and annotation.</title>
        <authorList>
            <consortium name="The Broad Institute Genomics Platform"/>
            <consortium name="The Broad Institute Genome Sequencing Center for Infectious Disease"/>
            <person name="Wu L."/>
            <person name="Ma J."/>
        </authorList>
    </citation>
    <scope>NUCLEOTIDE SEQUENCE [LARGE SCALE GENOMIC DNA]</scope>
    <source>
        <strain evidence="5">CGMCC 4.1641</strain>
    </source>
</reference>